<protein>
    <submittedName>
        <fullName evidence="4">Methyl-accepting chemotaxis protein</fullName>
    </submittedName>
</protein>
<accession>A0A7W9BE96</accession>
<dbReference type="RefSeq" id="WP_184058079.1">
    <property type="nucleotide sequence ID" value="NZ_JACIJK010000007.1"/>
</dbReference>
<dbReference type="Gene3D" id="1.10.287.950">
    <property type="entry name" value="Methyl-accepting chemotaxis protein"/>
    <property type="match status" value="1"/>
</dbReference>
<evidence type="ECO:0000256" key="2">
    <source>
        <dbReference type="PROSITE-ProRule" id="PRU00284"/>
    </source>
</evidence>
<keyword evidence="5" id="KW-1185">Reference proteome</keyword>
<dbReference type="SMART" id="SM00283">
    <property type="entry name" value="MA"/>
    <property type="match status" value="1"/>
</dbReference>
<dbReference type="EMBL" id="JACIJK010000007">
    <property type="protein sequence ID" value="MBB5715593.1"/>
    <property type="molecule type" value="Genomic_DNA"/>
</dbReference>
<dbReference type="GO" id="GO:0016020">
    <property type="term" value="C:membrane"/>
    <property type="evidence" value="ECO:0007669"/>
    <property type="project" value="InterPro"/>
</dbReference>
<evidence type="ECO:0000313" key="4">
    <source>
        <dbReference type="EMBL" id="MBB5715593.1"/>
    </source>
</evidence>
<dbReference type="GO" id="GO:0007165">
    <property type="term" value="P:signal transduction"/>
    <property type="evidence" value="ECO:0007669"/>
    <property type="project" value="UniProtKB-KW"/>
</dbReference>
<reference evidence="4 5" key="1">
    <citation type="submission" date="2020-08" db="EMBL/GenBank/DDBJ databases">
        <title>Genomic Encyclopedia of Type Strains, Phase IV (KMG-IV): sequencing the most valuable type-strain genomes for metagenomic binning, comparative biology and taxonomic classification.</title>
        <authorList>
            <person name="Goeker M."/>
        </authorList>
    </citation>
    <scope>NUCLEOTIDE SEQUENCE [LARGE SCALE GENOMIC DNA]</scope>
    <source>
        <strain evidence="4 5">DSM 100044</strain>
    </source>
</reference>
<dbReference type="PANTHER" id="PTHR32089">
    <property type="entry name" value="METHYL-ACCEPTING CHEMOTAXIS PROTEIN MCPB"/>
    <property type="match status" value="1"/>
</dbReference>
<evidence type="ECO:0000259" key="3">
    <source>
        <dbReference type="PROSITE" id="PS50111"/>
    </source>
</evidence>
<dbReference type="InterPro" id="IPR004089">
    <property type="entry name" value="MCPsignal_dom"/>
</dbReference>
<dbReference type="Proteomes" id="UP000546200">
    <property type="component" value="Unassembled WGS sequence"/>
</dbReference>
<gene>
    <name evidence="4" type="ORF">FHS94_002448</name>
</gene>
<proteinExistence type="predicted"/>
<dbReference type="SUPFAM" id="SSF58104">
    <property type="entry name" value="Methyl-accepting chemotaxis protein (MCP) signaling domain"/>
    <property type="match status" value="1"/>
</dbReference>
<sequence>MRTAAQPIEQTIKQAARMSGELGIRTLDLQADIAALSQRVTAQAATIESVGAEALSLSSDVESVAVAAVDARNSTTAARTVIEDSTAQIGIAAGDVVELIGQVSRIHDGLGAFNEALLQVSRVTATINAIARQTNLLALNATIEAARAGDAGRGFAVVASEVKKLANETATATQSIERSVAALTGEAEGMLDRVGQGVAKARSAHSSAKGIEALVDRLGLLMQDLAATSESVAERADSMVQAESQVREGLVALSSTSTENATGLERLSTRVRLVSDDTNGMLQLLAESRVDMPDSPYIDFGLEAAQSISDGLSAAIRKGEISLAAVLSNQYAPVLASDPPLFSHPAQSLLTRLSRPHQEAARTLPGFFGMTLTDRNCFGAVAMPERSKPQRANDPAWNAENSRAGMIFDYPETAIQVRTETPFCLKAYRRPLTTGGVVLLKQVIASIWVEGRHWGILQLAYENQD</sequence>
<dbReference type="PANTHER" id="PTHR32089:SF112">
    <property type="entry name" value="LYSOZYME-LIKE PROTEIN-RELATED"/>
    <property type="match status" value="1"/>
</dbReference>
<dbReference type="AlphaFoldDB" id="A0A7W9BE96"/>
<dbReference type="PROSITE" id="PS50111">
    <property type="entry name" value="CHEMOTAXIS_TRANSDUC_2"/>
    <property type="match status" value="1"/>
</dbReference>
<keyword evidence="1 2" id="KW-0807">Transducer</keyword>
<evidence type="ECO:0000313" key="5">
    <source>
        <dbReference type="Proteomes" id="UP000546200"/>
    </source>
</evidence>
<evidence type="ECO:0000256" key="1">
    <source>
        <dbReference type="ARBA" id="ARBA00023224"/>
    </source>
</evidence>
<organism evidence="4 5">
    <name type="scientific">Sphingomonas aerophila</name>
    <dbReference type="NCBI Taxonomy" id="1344948"/>
    <lineage>
        <taxon>Bacteria</taxon>
        <taxon>Pseudomonadati</taxon>
        <taxon>Pseudomonadota</taxon>
        <taxon>Alphaproteobacteria</taxon>
        <taxon>Sphingomonadales</taxon>
        <taxon>Sphingomonadaceae</taxon>
        <taxon>Sphingomonas</taxon>
    </lineage>
</organism>
<feature type="domain" description="Methyl-accepting transducer" evidence="3">
    <location>
        <begin position="18"/>
        <end position="275"/>
    </location>
</feature>
<comment type="caution">
    <text evidence="4">The sequence shown here is derived from an EMBL/GenBank/DDBJ whole genome shotgun (WGS) entry which is preliminary data.</text>
</comment>
<name>A0A7W9BE96_9SPHN</name>
<dbReference type="Pfam" id="PF00015">
    <property type="entry name" value="MCPsignal"/>
    <property type="match status" value="1"/>
</dbReference>